<dbReference type="SMART" id="SM00235">
    <property type="entry name" value="ZnMc"/>
    <property type="match status" value="1"/>
</dbReference>
<feature type="domain" description="Peptidase M12A" evidence="4">
    <location>
        <begin position="1"/>
        <end position="186"/>
    </location>
</feature>
<dbReference type="InterPro" id="IPR001506">
    <property type="entry name" value="Peptidase_M12A"/>
</dbReference>
<dbReference type="InterPro" id="IPR006026">
    <property type="entry name" value="Peptidase_Metallo"/>
</dbReference>
<feature type="binding site" evidence="2">
    <location>
        <position position="95"/>
    </location>
    <ligand>
        <name>Zn(2+)</name>
        <dbReference type="ChEBI" id="CHEBI:29105"/>
        <note>catalytic</note>
    </ligand>
</feature>
<evidence type="ECO:0000256" key="2">
    <source>
        <dbReference type="PROSITE-ProRule" id="PRU01211"/>
    </source>
</evidence>
<accession>A0A915DKD8</accession>
<name>A0A915DKD8_9BILA</name>
<dbReference type="WBParaSite" id="jg20977">
    <property type="protein sequence ID" value="jg20977"/>
    <property type="gene ID" value="jg20977"/>
</dbReference>
<keyword evidence="1" id="KW-1015">Disulfide bond</keyword>
<protein>
    <recommendedName>
        <fullName evidence="3">Metalloendopeptidase</fullName>
        <ecNumber evidence="3">3.4.24.-</ecNumber>
    </recommendedName>
</protein>
<dbReference type="InterPro" id="IPR024079">
    <property type="entry name" value="MetalloPept_cat_dom_sf"/>
</dbReference>
<organism evidence="5 6">
    <name type="scientific">Ditylenchus dipsaci</name>
    <dbReference type="NCBI Taxonomy" id="166011"/>
    <lineage>
        <taxon>Eukaryota</taxon>
        <taxon>Metazoa</taxon>
        <taxon>Ecdysozoa</taxon>
        <taxon>Nematoda</taxon>
        <taxon>Chromadorea</taxon>
        <taxon>Rhabditida</taxon>
        <taxon>Tylenchina</taxon>
        <taxon>Tylenchomorpha</taxon>
        <taxon>Sphaerularioidea</taxon>
        <taxon>Anguinidae</taxon>
        <taxon>Anguininae</taxon>
        <taxon>Ditylenchus</taxon>
    </lineage>
</organism>
<dbReference type="GO" id="GO:0006508">
    <property type="term" value="P:proteolysis"/>
    <property type="evidence" value="ECO:0007669"/>
    <property type="project" value="UniProtKB-KW"/>
</dbReference>
<dbReference type="PANTHER" id="PTHR10127:SF802">
    <property type="entry name" value="ZINC METALLOPROTEINASE NAS-10"/>
    <property type="match status" value="1"/>
</dbReference>
<evidence type="ECO:0000313" key="6">
    <source>
        <dbReference type="WBParaSite" id="jg20977"/>
    </source>
</evidence>
<feature type="binding site" evidence="2">
    <location>
        <position position="99"/>
    </location>
    <ligand>
        <name>Zn(2+)</name>
        <dbReference type="ChEBI" id="CHEBI:29105"/>
        <note>catalytic</note>
    </ligand>
</feature>
<dbReference type="Gene3D" id="3.40.390.10">
    <property type="entry name" value="Collagenase (Catalytic Domain)"/>
    <property type="match status" value="1"/>
</dbReference>
<dbReference type="Pfam" id="PF01400">
    <property type="entry name" value="Astacin"/>
    <property type="match status" value="1"/>
</dbReference>
<dbReference type="AlphaFoldDB" id="A0A915DKD8"/>
<keyword evidence="2 3" id="KW-0862">Zinc</keyword>
<keyword evidence="2 3" id="KW-0482">Metalloprotease</keyword>
<dbReference type="PROSITE" id="PS51864">
    <property type="entry name" value="ASTACIN"/>
    <property type="match status" value="1"/>
</dbReference>
<evidence type="ECO:0000256" key="1">
    <source>
        <dbReference type="ARBA" id="ARBA00023157"/>
    </source>
</evidence>
<dbReference type="GO" id="GO:0008270">
    <property type="term" value="F:zinc ion binding"/>
    <property type="evidence" value="ECO:0007669"/>
    <property type="project" value="UniProtKB-UniRule"/>
</dbReference>
<sequence length="186" mass="21164">MPTKRWDVSQPIPVYFDDNVADYERQMVHQAHQMIQASTCIRFQTNAVKPVGSHIYYAKIPSPSFCGLSYIGKVSPLNPVYLSFMCQDPVGVAVHETMHALGMNHEHLRNDRDDYIDVQWSNINPQFYDYFAIADSSKFTPYGISYDYGSIMHYNAFTAAIDSSKPTMLPKQNRAVNQPLWGSVKG</sequence>
<dbReference type="GO" id="GO:0004222">
    <property type="term" value="F:metalloendopeptidase activity"/>
    <property type="evidence" value="ECO:0007669"/>
    <property type="project" value="UniProtKB-UniRule"/>
</dbReference>
<dbReference type="Proteomes" id="UP000887574">
    <property type="component" value="Unplaced"/>
</dbReference>
<comment type="cofactor">
    <cofactor evidence="2 3">
        <name>Zn(2+)</name>
        <dbReference type="ChEBI" id="CHEBI:29105"/>
    </cofactor>
    <text evidence="2 3">Binds 1 zinc ion per subunit.</text>
</comment>
<evidence type="ECO:0000256" key="3">
    <source>
        <dbReference type="RuleBase" id="RU361183"/>
    </source>
</evidence>
<dbReference type="EC" id="3.4.24.-" evidence="3"/>
<dbReference type="PANTHER" id="PTHR10127">
    <property type="entry name" value="DISCOIDIN, CUB, EGF, LAMININ , AND ZINC METALLOPROTEASE DOMAIN CONTAINING"/>
    <property type="match status" value="1"/>
</dbReference>
<dbReference type="SUPFAM" id="SSF55486">
    <property type="entry name" value="Metalloproteases ('zincins'), catalytic domain"/>
    <property type="match status" value="1"/>
</dbReference>
<proteinExistence type="predicted"/>
<evidence type="ECO:0000313" key="5">
    <source>
        <dbReference type="Proteomes" id="UP000887574"/>
    </source>
</evidence>
<keyword evidence="2 3" id="KW-0378">Hydrolase</keyword>
<keyword evidence="2 3" id="KW-0645">Protease</keyword>
<dbReference type="PRINTS" id="PR00480">
    <property type="entry name" value="ASTACIN"/>
</dbReference>
<comment type="caution">
    <text evidence="2">Lacks conserved residue(s) required for the propagation of feature annotation.</text>
</comment>
<keyword evidence="5" id="KW-1185">Reference proteome</keyword>
<feature type="active site" evidence="2">
    <location>
        <position position="96"/>
    </location>
</feature>
<reference evidence="6" key="1">
    <citation type="submission" date="2022-11" db="UniProtKB">
        <authorList>
            <consortium name="WormBaseParasite"/>
        </authorList>
    </citation>
    <scope>IDENTIFICATION</scope>
</reference>
<feature type="binding site" evidence="2">
    <location>
        <position position="105"/>
    </location>
    <ligand>
        <name>Zn(2+)</name>
        <dbReference type="ChEBI" id="CHEBI:29105"/>
        <note>catalytic</note>
    </ligand>
</feature>
<evidence type="ECO:0000259" key="4">
    <source>
        <dbReference type="PROSITE" id="PS51864"/>
    </source>
</evidence>
<keyword evidence="2 3" id="KW-0479">Metal-binding</keyword>